<sequence>MSEEEKLLYYLEKLKVLSLEKLEDKNKSAIEALKESLNIIEGEMIGY</sequence>
<dbReference type="RefSeq" id="WP_207562457.1">
    <property type="nucleotide sequence ID" value="NZ_CP046072.1"/>
</dbReference>
<dbReference type="Proteomes" id="UP000671852">
    <property type="component" value="Chromosome"/>
</dbReference>
<gene>
    <name evidence="1" type="ORF">GJV85_03345</name>
</gene>
<evidence type="ECO:0000313" key="2">
    <source>
        <dbReference type="Proteomes" id="UP000671852"/>
    </source>
</evidence>
<name>A0A975AZ10_9BACT</name>
<evidence type="ECO:0000313" key="1">
    <source>
        <dbReference type="EMBL" id="QSZ41186.1"/>
    </source>
</evidence>
<protein>
    <submittedName>
        <fullName evidence="1">Uncharacterized protein</fullName>
    </submittedName>
</protein>
<dbReference type="AlphaFoldDB" id="A0A975AZ10"/>
<dbReference type="EMBL" id="CP046072">
    <property type="protein sequence ID" value="QSZ41186.1"/>
    <property type="molecule type" value="Genomic_DNA"/>
</dbReference>
<proteinExistence type="predicted"/>
<reference evidence="1" key="1">
    <citation type="submission" date="2019-11" db="EMBL/GenBank/DDBJ databases">
        <authorList>
            <person name="Kojima H."/>
        </authorList>
    </citation>
    <scope>NUCLEOTIDE SEQUENCE</scope>
    <source>
        <strain evidence="1">H1576</strain>
    </source>
</reference>
<keyword evidence="2" id="KW-1185">Reference proteome</keyword>
<dbReference type="KEGG" id="saqt:GJV85_03345"/>
<organism evidence="1 2">
    <name type="scientific">Sulfurimonas aquatica</name>
    <dbReference type="NCBI Taxonomy" id="2672570"/>
    <lineage>
        <taxon>Bacteria</taxon>
        <taxon>Pseudomonadati</taxon>
        <taxon>Campylobacterota</taxon>
        <taxon>Epsilonproteobacteria</taxon>
        <taxon>Campylobacterales</taxon>
        <taxon>Sulfurimonadaceae</taxon>
        <taxon>Sulfurimonas</taxon>
    </lineage>
</organism>
<accession>A0A975AZ10</accession>
<reference evidence="1" key="2">
    <citation type="submission" date="2021-04" db="EMBL/GenBank/DDBJ databases">
        <title>Isolation and characterization of a novel species of the genus Sulfurimonas.</title>
        <authorList>
            <person name="Fukui M."/>
        </authorList>
    </citation>
    <scope>NUCLEOTIDE SEQUENCE</scope>
    <source>
        <strain evidence="1">H1576</strain>
    </source>
</reference>